<evidence type="ECO:0000313" key="4">
    <source>
        <dbReference type="Proteomes" id="UP000288216"/>
    </source>
</evidence>
<name>A0A401Q153_SCYTO</name>
<dbReference type="InterPro" id="IPR050143">
    <property type="entry name" value="TRIM/RBCC"/>
</dbReference>
<dbReference type="Proteomes" id="UP000288216">
    <property type="component" value="Unassembled WGS sequence"/>
</dbReference>
<comment type="caution">
    <text evidence="3">The sequence shown here is derived from an EMBL/GenBank/DDBJ whole genome shotgun (WGS) entry which is preliminary data.</text>
</comment>
<dbReference type="InterPro" id="IPR043136">
    <property type="entry name" value="B30.2/SPRY_sf"/>
</dbReference>
<gene>
    <name evidence="3" type="ORF">scyTo_0015931</name>
</gene>
<dbReference type="Pfam" id="PF13765">
    <property type="entry name" value="PRY"/>
    <property type="match status" value="1"/>
</dbReference>
<dbReference type="InterPro" id="IPR003879">
    <property type="entry name" value="Butyrophylin_SPRY"/>
</dbReference>
<dbReference type="STRING" id="75743.A0A401Q153"/>
<dbReference type="PROSITE" id="PS50188">
    <property type="entry name" value="B302_SPRY"/>
    <property type="match status" value="1"/>
</dbReference>
<dbReference type="OrthoDB" id="128536at2759"/>
<dbReference type="InterPro" id="IPR013320">
    <property type="entry name" value="ConA-like_dom_sf"/>
</dbReference>
<dbReference type="Gene3D" id="2.60.120.920">
    <property type="match status" value="1"/>
</dbReference>
<dbReference type="Pfam" id="PF00622">
    <property type="entry name" value="SPRY"/>
    <property type="match status" value="1"/>
</dbReference>
<dbReference type="OMA" id="HFTEVIF"/>
<accession>A0A401Q153</accession>
<sequence length="360" mass="41351">DSREHNSHNFMPIKEAAEIYKDQLKSSLASLSEKKLIFLETEMKQRGKISEVQEQSSSLQTHITSEFSKMHQIITEEEQRLLRDLRREEARILDTMEKNLQQIQENLYSIEEELSKLQKQMEQRDRVKFLKEVARLKRRTGEDYCELLLAEDRLSVGRFKGPVQYTAWRELIGAIEPAPANVTLDPCTANPWLILSEDRTSVRDGDLWQPLPATSERFDTWPCVLGSEGFISGRHYWEVDVGIKTWWGLGVARESAERQGRMDATPEAGYWMMWLAPERGYVARTCPVDTLLTLSANPRRVGVFLDYEGGQVSFYNAGNMSHLHTFSHHFTEVIFPIFSPGLTDDGKNSAPLTICEVKGH</sequence>
<feature type="domain" description="B30.2/SPRY" evidence="2">
    <location>
        <begin position="162"/>
        <end position="359"/>
    </location>
</feature>
<dbReference type="InterPro" id="IPR003877">
    <property type="entry name" value="SPRY_dom"/>
</dbReference>
<protein>
    <recommendedName>
        <fullName evidence="2">B30.2/SPRY domain-containing protein</fullName>
    </recommendedName>
</protein>
<evidence type="ECO:0000259" key="2">
    <source>
        <dbReference type="PROSITE" id="PS50188"/>
    </source>
</evidence>
<feature type="coiled-coil region" evidence="1">
    <location>
        <begin position="86"/>
        <end position="120"/>
    </location>
</feature>
<proteinExistence type="predicted"/>
<dbReference type="AlphaFoldDB" id="A0A401Q153"/>
<dbReference type="SMART" id="SM00589">
    <property type="entry name" value="PRY"/>
    <property type="match status" value="1"/>
</dbReference>
<keyword evidence="1" id="KW-0175">Coiled coil</keyword>
<dbReference type="EMBL" id="BFAA01009295">
    <property type="protein sequence ID" value="GCB79086.1"/>
    <property type="molecule type" value="Genomic_DNA"/>
</dbReference>
<keyword evidence="4" id="KW-1185">Reference proteome</keyword>
<evidence type="ECO:0000256" key="1">
    <source>
        <dbReference type="SAM" id="Coils"/>
    </source>
</evidence>
<dbReference type="PRINTS" id="PR01407">
    <property type="entry name" value="BUTYPHLNCDUF"/>
</dbReference>
<feature type="non-terminal residue" evidence="3">
    <location>
        <position position="1"/>
    </location>
</feature>
<dbReference type="SMART" id="SM00449">
    <property type="entry name" value="SPRY"/>
    <property type="match status" value="1"/>
</dbReference>
<evidence type="ECO:0000313" key="3">
    <source>
        <dbReference type="EMBL" id="GCB79086.1"/>
    </source>
</evidence>
<dbReference type="InterPro" id="IPR001870">
    <property type="entry name" value="B30.2/SPRY"/>
</dbReference>
<dbReference type="InterPro" id="IPR006574">
    <property type="entry name" value="PRY"/>
</dbReference>
<dbReference type="SUPFAM" id="SSF49899">
    <property type="entry name" value="Concanavalin A-like lectins/glucanases"/>
    <property type="match status" value="1"/>
</dbReference>
<dbReference type="PANTHER" id="PTHR24103">
    <property type="entry name" value="E3 UBIQUITIN-PROTEIN LIGASE TRIM"/>
    <property type="match status" value="1"/>
</dbReference>
<dbReference type="FunFam" id="2.60.120.920:FF:000004">
    <property type="entry name" value="Butyrophilin subfamily 1 member A1"/>
    <property type="match status" value="1"/>
</dbReference>
<dbReference type="CDD" id="cd13733">
    <property type="entry name" value="SPRY_PRY_C-I_1"/>
    <property type="match status" value="1"/>
</dbReference>
<organism evidence="3 4">
    <name type="scientific">Scyliorhinus torazame</name>
    <name type="common">Cloudy catshark</name>
    <name type="synonym">Catulus torazame</name>
    <dbReference type="NCBI Taxonomy" id="75743"/>
    <lineage>
        <taxon>Eukaryota</taxon>
        <taxon>Metazoa</taxon>
        <taxon>Chordata</taxon>
        <taxon>Craniata</taxon>
        <taxon>Vertebrata</taxon>
        <taxon>Chondrichthyes</taxon>
        <taxon>Elasmobranchii</taxon>
        <taxon>Galeomorphii</taxon>
        <taxon>Galeoidea</taxon>
        <taxon>Carcharhiniformes</taxon>
        <taxon>Scyliorhinidae</taxon>
        <taxon>Scyliorhinus</taxon>
    </lineage>
</organism>
<reference evidence="3 4" key="1">
    <citation type="journal article" date="2018" name="Nat. Ecol. Evol.">
        <title>Shark genomes provide insights into elasmobranch evolution and the origin of vertebrates.</title>
        <authorList>
            <person name="Hara Y"/>
            <person name="Yamaguchi K"/>
            <person name="Onimaru K"/>
            <person name="Kadota M"/>
            <person name="Koyanagi M"/>
            <person name="Keeley SD"/>
            <person name="Tatsumi K"/>
            <person name="Tanaka K"/>
            <person name="Motone F"/>
            <person name="Kageyama Y"/>
            <person name="Nozu R"/>
            <person name="Adachi N"/>
            <person name="Nishimura O"/>
            <person name="Nakagawa R"/>
            <person name="Tanegashima C"/>
            <person name="Kiyatake I"/>
            <person name="Matsumoto R"/>
            <person name="Murakumo K"/>
            <person name="Nishida K"/>
            <person name="Terakita A"/>
            <person name="Kuratani S"/>
            <person name="Sato K"/>
            <person name="Hyodo S Kuraku.S."/>
        </authorList>
    </citation>
    <scope>NUCLEOTIDE SEQUENCE [LARGE SCALE GENOMIC DNA]</scope>
</reference>